<protein>
    <submittedName>
        <fullName evidence="2">AAA domain-containing protein</fullName>
    </submittedName>
</protein>
<evidence type="ECO:0000256" key="1">
    <source>
        <dbReference type="SAM" id="MobiDB-lite"/>
    </source>
</evidence>
<dbReference type="AlphaFoldDB" id="A0A1H0JSV7"/>
<dbReference type="EMBL" id="FNIJ01000011">
    <property type="protein sequence ID" value="SDO46552.1"/>
    <property type="molecule type" value="Genomic_DNA"/>
</dbReference>
<keyword evidence="3" id="KW-1185">Reference proteome</keyword>
<dbReference type="RefSeq" id="WP_084311258.1">
    <property type="nucleotide sequence ID" value="NZ_FNIJ01000011.1"/>
</dbReference>
<proteinExistence type="predicted"/>
<feature type="compositionally biased region" description="Polar residues" evidence="1">
    <location>
        <begin position="406"/>
        <end position="415"/>
    </location>
</feature>
<dbReference type="STRING" id="198616.SAMN05216193_111185"/>
<evidence type="ECO:0000313" key="2">
    <source>
        <dbReference type="EMBL" id="SDO46552.1"/>
    </source>
</evidence>
<dbReference type="Gene3D" id="3.40.50.300">
    <property type="entry name" value="P-loop containing nucleotide triphosphate hydrolases"/>
    <property type="match status" value="1"/>
</dbReference>
<dbReference type="OrthoDB" id="8905164at2"/>
<name>A0A1H0JSV7_9PSED</name>
<dbReference type="SUPFAM" id="SSF52540">
    <property type="entry name" value="P-loop containing nucleoside triphosphate hydrolases"/>
    <property type="match status" value="1"/>
</dbReference>
<accession>A0A1H0JSV7</accession>
<feature type="compositionally biased region" description="Polar residues" evidence="1">
    <location>
        <begin position="367"/>
        <end position="378"/>
    </location>
</feature>
<dbReference type="Pfam" id="PF13481">
    <property type="entry name" value="AAA_25"/>
    <property type="match status" value="1"/>
</dbReference>
<reference evidence="3" key="1">
    <citation type="submission" date="2016-10" db="EMBL/GenBank/DDBJ databases">
        <authorList>
            <person name="Varghese N."/>
            <person name="Submissions S."/>
        </authorList>
    </citation>
    <scope>NUCLEOTIDE SEQUENCE [LARGE SCALE GENOMIC DNA]</scope>
    <source>
        <strain evidence="3">JCM 21621</strain>
    </source>
</reference>
<feature type="region of interest" description="Disordered" evidence="1">
    <location>
        <begin position="364"/>
        <end position="436"/>
    </location>
</feature>
<dbReference type="Proteomes" id="UP000242957">
    <property type="component" value="Unassembled WGS sequence"/>
</dbReference>
<dbReference type="InterPro" id="IPR027417">
    <property type="entry name" value="P-loop_NTPase"/>
</dbReference>
<gene>
    <name evidence="2" type="ORF">SAMN05216193_111185</name>
</gene>
<organism evidence="2 3">
    <name type="scientific">Pseudomonas jinjuensis</name>
    <dbReference type="NCBI Taxonomy" id="198616"/>
    <lineage>
        <taxon>Bacteria</taxon>
        <taxon>Pseudomonadati</taxon>
        <taxon>Pseudomonadota</taxon>
        <taxon>Gammaproteobacteria</taxon>
        <taxon>Pseudomonadales</taxon>
        <taxon>Pseudomonadaceae</taxon>
        <taxon>Pseudomonas</taxon>
    </lineage>
</organism>
<sequence>MSAEPVAIMKQPVSPSWRAELAPASSIIPMPIRWLWPGWVARGKLTLLAGAGGSGKTTLAMGLIGTITNGGRWPDGEHCHEPGNALIWSSEDDPADTLIPRLMAAGANLNRVHIIQGRINALGEREPFDPATDFDLLCDAVEAIGGASLLLLDPVVNVVKGDMHRANDVRRALQAVVDFAEQQWCAVLGISHFSKGSGGASPADRVIGSQAFGALARAVLVAAKQEDSDVRVLARAKSNIGTDHGGCSYTIETCTVGDGLETTRVLWGDTIEGSAREILAEVERIEGDDQTDDDDPADALRRILNSGPLSGKDAKRLMTDNGFTQKQIRTAREKLSVVTTREGFGKDIKSYWSLPSFVPNSPFVPSESHSCPLSSVGTNEEKGHEWANGFPGDDDQADIEDRQESTKNATENSDGLQEKAAAFGDQREPDDDGEDL</sequence>
<evidence type="ECO:0000313" key="3">
    <source>
        <dbReference type="Proteomes" id="UP000242957"/>
    </source>
</evidence>